<accession>A0ABY1QPZ5</accession>
<dbReference type="EMBL" id="FXUL01000021">
    <property type="protein sequence ID" value="SMP74717.1"/>
    <property type="molecule type" value="Genomic_DNA"/>
</dbReference>
<evidence type="ECO:0000313" key="1">
    <source>
        <dbReference type="EMBL" id="SMP74717.1"/>
    </source>
</evidence>
<dbReference type="RefSeq" id="WP_283444510.1">
    <property type="nucleotide sequence ID" value="NZ_FXUL01000021.1"/>
</dbReference>
<protein>
    <submittedName>
        <fullName evidence="1">Uncharacterized protein</fullName>
    </submittedName>
</protein>
<reference evidence="1 2" key="1">
    <citation type="submission" date="2017-05" db="EMBL/GenBank/DDBJ databases">
        <authorList>
            <person name="Varghese N."/>
            <person name="Submissions S."/>
        </authorList>
    </citation>
    <scope>NUCLEOTIDE SEQUENCE [LARGE SCALE GENOMIC DNA]</scope>
    <source>
        <strain evidence="1 2">DSM 26001</strain>
    </source>
</reference>
<dbReference type="Proteomes" id="UP001158049">
    <property type="component" value="Unassembled WGS sequence"/>
</dbReference>
<organism evidence="1 2">
    <name type="scientific">Noviherbaspirillum suwonense</name>
    <dbReference type="NCBI Taxonomy" id="1224511"/>
    <lineage>
        <taxon>Bacteria</taxon>
        <taxon>Pseudomonadati</taxon>
        <taxon>Pseudomonadota</taxon>
        <taxon>Betaproteobacteria</taxon>
        <taxon>Burkholderiales</taxon>
        <taxon>Oxalobacteraceae</taxon>
        <taxon>Noviherbaspirillum</taxon>
    </lineage>
</organism>
<evidence type="ECO:0000313" key="2">
    <source>
        <dbReference type="Proteomes" id="UP001158049"/>
    </source>
</evidence>
<gene>
    <name evidence="1" type="ORF">SAMN06295970_12173</name>
</gene>
<proteinExistence type="predicted"/>
<comment type="caution">
    <text evidence="1">The sequence shown here is derived from an EMBL/GenBank/DDBJ whole genome shotgun (WGS) entry which is preliminary data.</text>
</comment>
<keyword evidence="2" id="KW-1185">Reference proteome</keyword>
<sequence>MFASIDTLFVSLGIAAYVSAHAYVLLVLKAPAARQAYEQSRQRGQA</sequence>
<name>A0ABY1QPZ5_9BURK</name>